<evidence type="ECO:0000256" key="10">
    <source>
        <dbReference type="SAM" id="Phobius"/>
    </source>
</evidence>
<keyword evidence="3" id="KW-1003">Cell membrane</keyword>
<dbReference type="PROSITE" id="PS50929">
    <property type="entry name" value="ABC_TM1F"/>
    <property type="match status" value="1"/>
</dbReference>
<dbReference type="FunFam" id="3.40.50.300:FF:000221">
    <property type="entry name" value="Multidrug ABC transporter ATP-binding protein"/>
    <property type="match status" value="1"/>
</dbReference>
<keyword evidence="5" id="KW-0547">Nucleotide-binding</keyword>
<evidence type="ECO:0000259" key="11">
    <source>
        <dbReference type="PROSITE" id="PS50893"/>
    </source>
</evidence>
<feature type="transmembrane region" description="Helical" evidence="10">
    <location>
        <begin position="25"/>
        <end position="50"/>
    </location>
</feature>
<comment type="similarity">
    <text evidence="9">Belongs to the ABC transporter superfamily. Siderophore-Fe(3+) uptake transporter (SIUT) (TC 3.A.1.21) family.</text>
</comment>
<dbReference type="Pfam" id="PF00005">
    <property type="entry name" value="ABC_tran"/>
    <property type="match status" value="1"/>
</dbReference>
<dbReference type="Gene3D" id="1.20.1560.10">
    <property type="entry name" value="ABC transporter type 1, transmembrane domain"/>
    <property type="match status" value="1"/>
</dbReference>
<evidence type="ECO:0000256" key="2">
    <source>
        <dbReference type="ARBA" id="ARBA00022448"/>
    </source>
</evidence>
<dbReference type="SMART" id="SM00382">
    <property type="entry name" value="AAA"/>
    <property type="match status" value="1"/>
</dbReference>
<feature type="transmembrane region" description="Helical" evidence="10">
    <location>
        <begin position="62"/>
        <end position="81"/>
    </location>
</feature>
<feature type="domain" description="ABC transmembrane type-1" evidence="12">
    <location>
        <begin position="49"/>
        <end position="309"/>
    </location>
</feature>
<evidence type="ECO:0000256" key="8">
    <source>
        <dbReference type="ARBA" id="ARBA00023136"/>
    </source>
</evidence>
<dbReference type="GO" id="GO:0140359">
    <property type="term" value="F:ABC-type transporter activity"/>
    <property type="evidence" value="ECO:0007669"/>
    <property type="project" value="InterPro"/>
</dbReference>
<evidence type="ECO:0000256" key="7">
    <source>
        <dbReference type="ARBA" id="ARBA00022989"/>
    </source>
</evidence>
<sequence length="581" mass="62329">MADKPLIQRSFGLTDDAYRDLKGSALACTVTNLSLMIPFVVTVAAFGCILDALTGRPLDANALWWLCGAGAVGLVAVFLAARHDYRKTYLSAYTQSERVRLDLADHLRKLPMSFFNRRGVSDVAESIMGDVTGLESMLSSTLPQLIAGCASTVIVCALLALFDWRLALCVVVTLPLAFGIVLGGRARERRLFERQNAARLEALAQVQEYVEGIKDIRACRMVGPAAKGLAGALEALKRIAFKVELAVDVSVSSANTVLRAGIGLVVFAGVHLLTGGALSFTTLLMFLLIVSRVYGPIVSIAPQLPNLLNLSTKTARIQAVMAEPESTGRKEAAVESHRIEFDRVTFGYGERPVLREVSFTAEEGQVTALVGLSGSGKSTCAKLAARFWDPQEGAVRAGGADIRGFSEESWLSHMAIVFQDVVLFDDTVAENIRIGRADATDEEVREAARAAHCLEFVERLPQGFDTPLGENGAALSGGERQRLSIARALLKDAPVVLLDEATSALDPENETLVQEAIGALARGKTVLVIAHRLRTVAGAHKIVVLDAGAVAEQGTHDELLAAKGLYARLWSLQQQSLGWSL</sequence>
<dbReference type="SUPFAM" id="SSF52540">
    <property type="entry name" value="P-loop containing nucleoside triphosphate hydrolases"/>
    <property type="match status" value="1"/>
</dbReference>
<feature type="transmembrane region" description="Helical" evidence="10">
    <location>
        <begin position="142"/>
        <end position="160"/>
    </location>
</feature>
<comment type="caution">
    <text evidence="13">The sequence shown here is derived from an EMBL/GenBank/DDBJ whole genome shotgun (WGS) entry which is preliminary data.</text>
</comment>
<dbReference type="InterPro" id="IPR039421">
    <property type="entry name" value="Type_1_exporter"/>
</dbReference>
<protein>
    <submittedName>
        <fullName evidence="13">ABC transporter ATP-binding protein</fullName>
    </submittedName>
</protein>
<dbReference type="PROSITE" id="PS50893">
    <property type="entry name" value="ABC_TRANSPORTER_2"/>
    <property type="match status" value="1"/>
</dbReference>
<dbReference type="InterPro" id="IPR003439">
    <property type="entry name" value="ABC_transporter-like_ATP-bd"/>
</dbReference>
<dbReference type="Pfam" id="PF00664">
    <property type="entry name" value="ABC_membrane"/>
    <property type="match status" value="1"/>
</dbReference>
<keyword evidence="14" id="KW-1185">Reference proteome</keyword>
<keyword evidence="4 10" id="KW-0812">Transmembrane</keyword>
<organism evidence="13 14">
    <name type="scientific">Rubneribacter badeniensis</name>
    <dbReference type="NCBI Taxonomy" id="2070688"/>
    <lineage>
        <taxon>Bacteria</taxon>
        <taxon>Bacillati</taxon>
        <taxon>Actinomycetota</taxon>
        <taxon>Coriobacteriia</taxon>
        <taxon>Eggerthellales</taxon>
        <taxon>Eggerthellaceae</taxon>
        <taxon>Rubneribacter</taxon>
    </lineage>
</organism>
<evidence type="ECO:0000256" key="4">
    <source>
        <dbReference type="ARBA" id="ARBA00022692"/>
    </source>
</evidence>
<dbReference type="EMBL" id="PPEL01000082">
    <property type="protein sequence ID" value="PNV64599.1"/>
    <property type="molecule type" value="Genomic_DNA"/>
</dbReference>
<reference evidence="13 14" key="1">
    <citation type="journal article" date="2018" name="Int. J. Syst. Evol. Microbiol.">
        <title>Rubneribacter badeniensis gen. nov., sp. nov. and Enteroscipio rubneri gen. nov., sp. nov., new members of the Eggerthellaceae isolated from human faeces.</title>
        <authorList>
            <person name="Danylec N."/>
            <person name="Gobl A."/>
            <person name="Stoll D.A."/>
            <person name="Hetzer B."/>
            <person name="Kulling S.E."/>
            <person name="Huch M."/>
        </authorList>
    </citation>
    <scope>NUCLEOTIDE SEQUENCE [LARGE SCALE GENOMIC DNA]</scope>
    <source>
        <strain evidence="13 14">ResAG-85</strain>
    </source>
</reference>
<accession>A0A2K2U2T8</accession>
<dbReference type="PROSITE" id="PS00211">
    <property type="entry name" value="ABC_TRANSPORTER_1"/>
    <property type="match status" value="1"/>
</dbReference>
<dbReference type="GO" id="GO:0016887">
    <property type="term" value="F:ATP hydrolysis activity"/>
    <property type="evidence" value="ECO:0007669"/>
    <property type="project" value="InterPro"/>
</dbReference>
<gene>
    <name evidence="13" type="ORF">C2L80_11105</name>
</gene>
<dbReference type="InterPro" id="IPR003593">
    <property type="entry name" value="AAA+_ATPase"/>
</dbReference>
<dbReference type="Proteomes" id="UP000236488">
    <property type="component" value="Unassembled WGS sequence"/>
</dbReference>
<keyword evidence="8 10" id="KW-0472">Membrane</keyword>
<dbReference type="GO" id="GO:0005886">
    <property type="term" value="C:plasma membrane"/>
    <property type="evidence" value="ECO:0007669"/>
    <property type="project" value="UniProtKB-SubCell"/>
</dbReference>
<keyword evidence="7 10" id="KW-1133">Transmembrane helix</keyword>
<comment type="subcellular location">
    <subcellularLocation>
        <location evidence="1">Cell inner membrane</location>
        <topology evidence="1">Multi-pass membrane protein</topology>
    </subcellularLocation>
</comment>
<dbReference type="InterPro" id="IPR027417">
    <property type="entry name" value="P-loop_NTPase"/>
</dbReference>
<evidence type="ECO:0000256" key="9">
    <source>
        <dbReference type="ARBA" id="ARBA00023455"/>
    </source>
</evidence>
<dbReference type="PANTHER" id="PTHR24221:SF397">
    <property type="entry name" value="ABC TRANSPORTER, ATP-BINDING TRANSMEMBRANE PROTEIN"/>
    <property type="match status" value="1"/>
</dbReference>
<evidence type="ECO:0000256" key="3">
    <source>
        <dbReference type="ARBA" id="ARBA00022475"/>
    </source>
</evidence>
<evidence type="ECO:0000259" key="12">
    <source>
        <dbReference type="PROSITE" id="PS50929"/>
    </source>
</evidence>
<name>A0A2K2U2T8_9ACTN</name>
<evidence type="ECO:0000256" key="6">
    <source>
        <dbReference type="ARBA" id="ARBA00022840"/>
    </source>
</evidence>
<evidence type="ECO:0000313" key="14">
    <source>
        <dbReference type="Proteomes" id="UP000236488"/>
    </source>
</evidence>
<dbReference type="GO" id="GO:0034040">
    <property type="term" value="F:ATPase-coupled lipid transmembrane transporter activity"/>
    <property type="evidence" value="ECO:0007669"/>
    <property type="project" value="TreeGrafter"/>
</dbReference>
<evidence type="ECO:0000256" key="1">
    <source>
        <dbReference type="ARBA" id="ARBA00004429"/>
    </source>
</evidence>
<dbReference type="AlphaFoldDB" id="A0A2K2U2T8"/>
<keyword evidence="2" id="KW-0813">Transport</keyword>
<dbReference type="RefSeq" id="WP_087197006.1">
    <property type="nucleotide sequence ID" value="NZ_PPEL01000082.1"/>
</dbReference>
<dbReference type="InterPro" id="IPR011527">
    <property type="entry name" value="ABC1_TM_dom"/>
</dbReference>
<dbReference type="PANTHER" id="PTHR24221">
    <property type="entry name" value="ATP-BINDING CASSETTE SUB-FAMILY B"/>
    <property type="match status" value="1"/>
</dbReference>
<proteinExistence type="inferred from homology"/>
<dbReference type="GO" id="GO:0005524">
    <property type="term" value="F:ATP binding"/>
    <property type="evidence" value="ECO:0007669"/>
    <property type="project" value="UniProtKB-KW"/>
</dbReference>
<feature type="transmembrane region" description="Helical" evidence="10">
    <location>
        <begin position="262"/>
        <end position="290"/>
    </location>
</feature>
<evidence type="ECO:0000256" key="5">
    <source>
        <dbReference type="ARBA" id="ARBA00022741"/>
    </source>
</evidence>
<feature type="transmembrane region" description="Helical" evidence="10">
    <location>
        <begin position="166"/>
        <end position="184"/>
    </location>
</feature>
<feature type="domain" description="ABC transporter" evidence="11">
    <location>
        <begin position="339"/>
        <end position="572"/>
    </location>
</feature>
<dbReference type="Gene3D" id="3.40.50.300">
    <property type="entry name" value="P-loop containing nucleotide triphosphate hydrolases"/>
    <property type="match status" value="1"/>
</dbReference>
<dbReference type="InterPro" id="IPR017871">
    <property type="entry name" value="ABC_transporter-like_CS"/>
</dbReference>
<dbReference type="SUPFAM" id="SSF90123">
    <property type="entry name" value="ABC transporter transmembrane region"/>
    <property type="match status" value="1"/>
</dbReference>
<evidence type="ECO:0000313" key="13">
    <source>
        <dbReference type="EMBL" id="PNV64599.1"/>
    </source>
</evidence>
<keyword evidence="6 13" id="KW-0067">ATP-binding</keyword>
<dbReference type="InterPro" id="IPR036640">
    <property type="entry name" value="ABC1_TM_sf"/>
</dbReference>
<dbReference type="CDD" id="cd07346">
    <property type="entry name" value="ABC_6TM_exporters"/>
    <property type="match status" value="1"/>
</dbReference>